<dbReference type="OrthoDB" id="5313079at2759"/>
<evidence type="ECO:0000313" key="2">
    <source>
        <dbReference type="EMBL" id="PKS08062.1"/>
    </source>
</evidence>
<accession>A0A2N3N6Q8</accession>
<evidence type="ECO:0000313" key="3">
    <source>
        <dbReference type="Proteomes" id="UP000233524"/>
    </source>
</evidence>
<dbReference type="EMBL" id="NLAX01000701">
    <property type="protein sequence ID" value="PKS08062.1"/>
    <property type="molecule type" value="Genomic_DNA"/>
</dbReference>
<feature type="transmembrane region" description="Helical" evidence="1">
    <location>
        <begin position="53"/>
        <end position="74"/>
    </location>
</feature>
<feature type="transmembrane region" description="Helical" evidence="1">
    <location>
        <begin position="207"/>
        <end position="225"/>
    </location>
</feature>
<dbReference type="InterPro" id="IPR044926">
    <property type="entry name" value="RGS_subdomain_2"/>
</dbReference>
<feature type="transmembrane region" description="Helical" evidence="1">
    <location>
        <begin position="237"/>
        <end position="260"/>
    </location>
</feature>
<dbReference type="InterPro" id="IPR036305">
    <property type="entry name" value="RGS_sf"/>
</dbReference>
<dbReference type="Proteomes" id="UP000233524">
    <property type="component" value="Unassembled WGS sequence"/>
</dbReference>
<dbReference type="STRING" id="41688.A0A2N3N6Q8"/>
<dbReference type="InParanoid" id="A0A2N3N6Q8"/>
<feature type="transmembrane region" description="Helical" evidence="1">
    <location>
        <begin position="86"/>
        <end position="110"/>
    </location>
</feature>
<feature type="transmembrane region" description="Helical" evidence="1">
    <location>
        <begin position="150"/>
        <end position="171"/>
    </location>
</feature>
<feature type="transmembrane region" description="Helical" evidence="1">
    <location>
        <begin position="272"/>
        <end position="291"/>
    </location>
</feature>
<sequence>MPDSDSSATPGVAFDGIGIFWTTFAAVWTGILVTGMVFLYLKRDMPLLRVRSLSLSFGAVIMLHLYWLAVQLGYVYGALMPPAVEYWIMSIYLPFGIALFQASNSQLLHVSKAQKKFMRSDSVSTIRLRPEIEKPSLRTIHRKLDYPTRMLLYVSIGMLFQLFLTTIMFLITRKFHPEFGVPGTEVTGTPEEQKAQASKGWEWWPSVFWQIFWAWIFAPVILWKARNIHDTHGWRLQTMACCLAGLHASPMWLIALYVPGMAPVNKYFIPPQWIAISIMVLEIFTILLPCYQTIRHRSLQQETLDSIARWESRNKAKSVDDSVSDSWKSLAGIGKASSACSTSDSVLVIGALEYVLEKNPEPLRQFSALKDFSGENIAFLMSVAEWKASLPAAAMTDAVDCKSKEIARELAREKFNHALRIYNEYISPKGAEFPINIASSELRKLEDVFETAARIMYGTVQVADPVCPFDTVETSSSSELTAIGTGSVSIKSGDKRTRDPSGDGILYWGDIPDAFDATVFDEVEKSIKYLVLTNTWPKFVKERRSSVDTQRSDETIC</sequence>
<dbReference type="VEuPathDB" id="FungiDB:jhhlp_006674"/>
<reference evidence="2 3" key="1">
    <citation type="journal article" date="2017" name="G3 (Bethesda)">
        <title>First Draft Genome Sequence of the Pathogenic Fungus Lomentospora prolificans (Formerly Scedosporium prolificans).</title>
        <authorList>
            <person name="Luo R."/>
            <person name="Zimin A."/>
            <person name="Workman R."/>
            <person name="Fan Y."/>
            <person name="Pertea G."/>
            <person name="Grossman N."/>
            <person name="Wear M.P."/>
            <person name="Jia B."/>
            <person name="Miller H."/>
            <person name="Casadevall A."/>
            <person name="Timp W."/>
            <person name="Zhang S.X."/>
            <person name="Salzberg S.L."/>
        </authorList>
    </citation>
    <scope>NUCLEOTIDE SEQUENCE [LARGE SCALE GENOMIC DNA]</scope>
    <source>
        <strain evidence="2 3">JHH-5317</strain>
    </source>
</reference>
<evidence type="ECO:0000256" key="1">
    <source>
        <dbReference type="SAM" id="Phobius"/>
    </source>
</evidence>
<keyword evidence="1" id="KW-0472">Membrane</keyword>
<feature type="transmembrane region" description="Helical" evidence="1">
    <location>
        <begin position="20"/>
        <end position="41"/>
    </location>
</feature>
<dbReference type="SUPFAM" id="SSF48097">
    <property type="entry name" value="Regulator of G-protein signaling, RGS"/>
    <property type="match status" value="1"/>
</dbReference>
<keyword evidence="3" id="KW-1185">Reference proteome</keyword>
<keyword evidence="1" id="KW-1133">Transmembrane helix</keyword>
<name>A0A2N3N6Q8_9PEZI</name>
<protein>
    <submittedName>
        <fullName evidence="2">Uncharacterized protein</fullName>
    </submittedName>
</protein>
<keyword evidence="1" id="KW-0812">Transmembrane</keyword>
<proteinExistence type="predicted"/>
<dbReference type="Gene3D" id="1.10.167.10">
    <property type="entry name" value="Regulator of G-protein Signalling 4, domain 2"/>
    <property type="match status" value="1"/>
</dbReference>
<organism evidence="2 3">
    <name type="scientific">Lomentospora prolificans</name>
    <dbReference type="NCBI Taxonomy" id="41688"/>
    <lineage>
        <taxon>Eukaryota</taxon>
        <taxon>Fungi</taxon>
        <taxon>Dikarya</taxon>
        <taxon>Ascomycota</taxon>
        <taxon>Pezizomycotina</taxon>
        <taxon>Sordariomycetes</taxon>
        <taxon>Hypocreomycetidae</taxon>
        <taxon>Microascales</taxon>
        <taxon>Microascaceae</taxon>
        <taxon>Lomentospora</taxon>
    </lineage>
</organism>
<dbReference type="AlphaFoldDB" id="A0A2N3N6Q8"/>
<gene>
    <name evidence="2" type="ORF">jhhlp_006674</name>
</gene>
<comment type="caution">
    <text evidence="2">The sequence shown here is derived from an EMBL/GenBank/DDBJ whole genome shotgun (WGS) entry which is preliminary data.</text>
</comment>